<dbReference type="RefSeq" id="WP_072303490.1">
    <property type="nucleotide sequence ID" value="NZ_FPIY01000002.1"/>
</dbReference>
<keyword evidence="4" id="KW-1185">Reference proteome</keyword>
<reference evidence="4" key="1">
    <citation type="submission" date="2016-11" db="EMBL/GenBank/DDBJ databases">
        <authorList>
            <person name="Varghese N."/>
            <person name="Submissions S."/>
        </authorList>
    </citation>
    <scope>NUCLEOTIDE SEQUENCE [LARGE SCALE GENOMIC DNA]</scope>
    <source>
        <strain evidence="4">DSM 24786</strain>
    </source>
</reference>
<dbReference type="PANTHER" id="PTHR12598">
    <property type="entry name" value="COPPER HOMEOSTASIS PROTEIN CUTC"/>
    <property type="match status" value="1"/>
</dbReference>
<dbReference type="GO" id="GO:0005737">
    <property type="term" value="C:cytoplasm"/>
    <property type="evidence" value="ECO:0007669"/>
    <property type="project" value="UniProtKB-SubCell"/>
</dbReference>
<proteinExistence type="inferred from homology"/>
<accession>A0A1K1PFT1</accession>
<sequence length="242" mass="26447">MIVEVCANSLESALNAEKAGANRIELCMELGIGGVTPSYGLLKAVLDAITIPVHVLIRPRSGDFTYSKTEFDVMLQDIRMCVELGCNGVVSGVLHKNFTLDTVRTQELIKESKGLNFTFHRAFDWVVDPISTFKDLQDMGVDYVLSSGQEVSAPLGFSLLYKLHKMSTTCVVMPGGGVKLNAINKFKKEGFKALHMSGVKFYKTLNSSVPLSMNSVSFLEENQVAISSVDTIEQVVALLNKS</sequence>
<keyword evidence="2" id="KW-0963">Cytoplasm</keyword>
<dbReference type="Proteomes" id="UP000183257">
    <property type="component" value="Unassembled WGS sequence"/>
</dbReference>
<evidence type="ECO:0000256" key="2">
    <source>
        <dbReference type="HAMAP-Rule" id="MF_00795"/>
    </source>
</evidence>
<evidence type="ECO:0000313" key="4">
    <source>
        <dbReference type="Proteomes" id="UP000183257"/>
    </source>
</evidence>
<name>A0A1K1PFT1_9FLAO</name>
<comment type="similarity">
    <text evidence="1 2">Belongs to the CutC family.</text>
</comment>
<evidence type="ECO:0000256" key="1">
    <source>
        <dbReference type="ARBA" id="ARBA00007768"/>
    </source>
</evidence>
<organism evidence="3 4">
    <name type="scientific">Cellulophaga fucicola</name>
    <dbReference type="NCBI Taxonomy" id="76595"/>
    <lineage>
        <taxon>Bacteria</taxon>
        <taxon>Pseudomonadati</taxon>
        <taxon>Bacteroidota</taxon>
        <taxon>Flavobacteriia</taxon>
        <taxon>Flavobacteriales</taxon>
        <taxon>Flavobacteriaceae</taxon>
        <taxon>Cellulophaga</taxon>
    </lineage>
</organism>
<dbReference type="InterPro" id="IPR036822">
    <property type="entry name" value="CutC-like_dom_sf"/>
</dbReference>
<comment type="caution">
    <text evidence="2">Once thought to be involved in copper homeostasis, experiments in E.coli have shown this is not the case.</text>
</comment>
<protein>
    <recommendedName>
        <fullName evidence="2">PF03932 family protein CutC</fullName>
    </recommendedName>
</protein>
<dbReference type="HAMAP" id="MF_00795">
    <property type="entry name" value="CutC"/>
    <property type="match status" value="1"/>
</dbReference>
<dbReference type="OrthoDB" id="9815677at2"/>
<dbReference type="EMBL" id="FPIY01000002">
    <property type="protein sequence ID" value="SFW46455.1"/>
    <property type="molecule type" value="Genomic_DNA"/>
</dbReference>
<dbReference type="SUPFAM" id="SSF110395">
    <property type="entry name" value="CutC-like"/>
    <property type="match status" value="1"/>
</dbReference>
<dbReference type="GO" id="GO:0005507">
    <property type="term" value="F:copper ion binding"/>
    <property type="evidence" value="ECO:0007669"/>
    <property type="project" value="TreeGrafter"/>
</dbReference>
<dbReference type="Pfam" id="PF03932">
    <property type="entry name" value="CutC"/>
    <property type="match status" value="1"/>
</dbReference>
<dbReference type="STRING" id="76595.SAMN05660313_01855"/>
<dbReference type="Gene3D" id="3.20.20.380">
    <property type="entry name" value="Copper homeostasis (CutC) domain"/>
    <property type="match status" value="1"/>
</dbReference>
<comment type="subcellular location">
    <subcellularLocation>
        <location evidence="2">Cytoplasm</location>
    </subcellularLocation>
</comment>
<gene>
    <name evidence="2" type="primary">cutC</name>
    <name evidence="3" type="ORF">SAMN05660313_01855</name>
</gene>
<dbReference type="PANTHER" id="PTHR12598:SF0">
    <property type="entry name" value="COPPER HOMEOSTASIS PROTEIN CUTC HOMOLOG"/>
    <property type="match status" value="1"/>
</dbReference>
<evidence type="ECO:0000313" key="3">
    <source>
        <dbReference type="EMBL" id="SFW46455.1"/>
    </source>
</evidence>
<dbReference type="AlphaFoldDB" id="A0A1K1PFT1"/>
<dbReference type="InterPro" id="IPR005627">
    <property type="entry name" value="CutC-like"/>
</dbReference>